<reference evidence="3" key="1">
    <citation type="journal article" date="2019" name="Science">
        <title>Mutation of a bHLH transcription factor allowed almond domestication.</title>
        <authorList>
            <person name="Sanchez-Perez R."/>
            <person name="Pavan S."/>
            <person name="Mazzeo R."/>
            <person name="Moldovan C."/>
            <person name="Aiese Cigliano R."/>
            <person name="Del Cueto J."/>
            <person name="Ricciardi F."/>
            <person name="Lotti C."/>
            <person name="Ricciardi L."/>
            <person name="Dicenta F."/>
            <person name="Lopez-Marques R.L."/>
            <person name="Lindberg Moller B."/>
        </authorList>
    </citation>
    <scope>NUCLEOTIDE SEQUENCE</scope>
</reference>
<dbReference type="Pfam" id="PF13976">
    <property type="entry name" value="gag_pre-integrs"/>
    <property type="match status" value="1"/>
</dbReference>
<dbReference type="EMBL" id="AP020563">
    <property type="protein sequence ID" value="BBN67917.1"/>
    <property type="molecule type" value="Genomic_DNA"/>
</dbReference>
<feature type="domain" description="Retrovirus-related Pol polyprotein from transposon TNT 1-94-like beta-barrel" evidence="2">
    <location>
        <begin position="24"/>
        <end position="104"/>
    </location>
</feature>
<dbReference type="InterPro" id="IPR025724">
    <property type="entry name" value="GAG-pre-integrase_dom"/>
</dbReference>
<accession>A0A5H2XHR4</accession>
<sequence length="189" mass="21378">MIEVNEDFVAVVSETNMVFDTKDWWVDTDAISHIYGDRNLFTYYKQNSSGEKLYMGNASVSAIEGKGSVLLKFTFGKVLTLLDVLRVHEIGKNLVYGPILSKTGFKLVFESDKFILTKGGLFVGKGYLADGLFKLNLTGNDAFNNINKVSVYFAESSNIWHARLGHVNYRSMHRMMHLGLLPKFDIDFK</sequence>
<gene>
    <name evidence="3" type="ORF">Prudu_226S000300</name>
</gene>
<organism evidence="3">
    <name type="scientific">Prunus dulcis</name>
    <name type="common">Almond</name>
    <name type="synonym">Amygdalus dulcis</name>
    <dbReference type="NCBI Taxonomy" id="3755"/>
    <lineage>
        <taxon>Eukaryota</taxon>
        <taxon>Viridiplantae</taxon>
        <taxon>Streptophyta</taxon>
        <taxon>Embryophyta</taxon>
        <taxon>Tracheophyta</taxon>
        <taxon>Spermatophyta</taxon>
        <taxon>Magnoliopsida</taxon>
        <taxon>eudicotyledons</taxon>
        <taxon>Gunneridae</taxon>
        <taxon>Pentapetalae</taxon>
        <taxon>rosids</taxon>
        <taxon>fabids</taxon>
        <taxon>Rosales</taxon>
        <taxon>Rosaceae</taxon>
        <taxon>Amygdaloideae</taxon>
        <taxon>Amygdaleae</taxon>
        <taxon>Prunus</taxon>
    </lineage>
</organism>
<dbReference type="PANTHER" id="PTHR47592">
    <property type="entry name" value="PBF68 PROTEIN"/>
    <property type="match status" value="1"/>
</dbReference>
<name>A0A5H2XHR4_PRUDU</name>
<dbReference type="Pfam" id="PF22936">
    <property type="entry name" value="Pol_BBD"/>
    <property type="match status" value="1"/>
</dbReference>
<feature type="domain" description="GAG-pre-integrase" evidence="1">
    <location>
        <begin position="131"/>
        <end position="186"/>
    </location>
</feature>
<evidence type="ECO:0000259" key="1">
    <source>
        <dbReference type="Pfam" id="PF13976"/>
    </source>
</evidence>
<dbReference type="AlphaFoldDB" id="A0A5H2XHR4"/>
<protein>
    <submittedName>
        <fullName evidence="3">Transposable element protein</fullName>
    </submittedName>
</protein>
<dbReference type="InterPro" id="IPR054722">
    <property type="entry name" value="PolX-like_BBD"/>
</dbReference>
<dbReference type="PANTHER" id="PTHR47592:SF27">
    <property type="entry name" value="OS08G0421700 PROTEIN"/>
    <property type="match status" value="1"/>
</dbReference>
<evidence type="ECO:0000259" key="2">
    <source>
        <dbReference type="Pfam" id="PF22936"/>
    </source>
</evidence>
<evidence type="ECO:0000313" key="3">
    <source>
        <dbReference type="EMBL" id="BBN67917.1"/>
    </source>
</evidence>
<proteinExistence type="predicted"/>